<evidence type="ECO:0000313" key="1">
    <source>
        <dbReference type="EMBL" id="KKM23300.1"/>
    </source>
</evidence>
<dbReference type="EMBL" id="LAZR01013152">
    <property type="protein sequence ID" value="KKM23300.1"/>
    <property type="molecule type" value="Genomic_DNA"/>
</dbReference>
<organism evidence="1">
    <name type="scientific">marine sediment metagenome</name>
    <dbReference type="NCBI Taxonomy" id="412755"/>
    <lineage>
        <taxon>unclassified sequences</taxon>
        <taxon>metagenomes</taxon>
        <taxon>ecological metagenomes</taxon>
    </lineage>
</organism>
<comment type="caution">
    <text evidence="1">The sequence shown here is derived from an EMBL/GenBank/DDBJ whole genome shotgun (WGS) entry which is preliminary data.</text>
</comment>
<proteinExistence type="predicted"/>
<sequence>MDKKERNRKWREAHKEHIREYNIRYNESHQEQNRAYSYPYDPEKKKKEHEKYNLALRQEVLTHYGDGKLACVICGENKLLCLTIDHINGGGNKHRKALGLRAGMEFYRWLRKQGYPLGFRTLCRNCQCLT</sequence>
<gene>
    <name evidence="1" type="ORF">LCGC14_1616610</name>
</gene>
<accession>A0A0F9L6P8</accession>
<protein>
    <submittedName>
        <fullName evidence="1">Uncharacterized protein</fullName>
    </submittedName>
</protein>
<reference evidence="1" key="1">
    <citation type="journal article" date="2015" name="Nature">
        <title>Complex archaea that bridge the gap between prokaryotes and eukaryotes.</title>
        <authorList>
            <person name="Spang A."/>
            <person name="Saw J.H."/>
            <person name="Jorgensen S.L."/>
            <person name="Zaremba-Niedzwiedzka K."/>
            <person name="Martijn J."/>
            <person name="Lind A.E."/>
            <person name="van Eijk R."/>
            <person name="Schleper C."/>
            <person name="Guy L."/>
            <person name="Ettema T.J."/>
        </authorList>
    </citation>
    <scope>NUCLEOTIDE SEQUENCE</scope>
</reference>
<dbReference type="AlphaFoldDB" id="A0A0F9L6P8"/>
<name>A0A0F9L6P8_9ZZZZ</name>